<gene>
    <name evidence="1" type="ORF">FVEG_12789</name>
</gene>
<dbReference type="EMBL" id="DS022261">
    <property type="protein sequence ID" value="EWG54621.1"/>
    <property type="molecule type" value="Genomic_DNA"/>
</dbReference>
<evidence type="ECO:0000313" key="1">
    <source>
        <dbReference type="EMBL" id="EWG54621.1"/>
    </source>
</evidence>
<evidence type="ECO:0000313" key="2">
    <source>
        <dbReference type="Proteomes" id="UP000009096"/>
    </source>
</evidence>
<keyword evidence="2" id="KW-1185">Reference proteome</keyword>
<dbReference type="VEuPathDB" id="FungiDB:FVEG_12789"/>
<dbReference type="AlphaFoldDB" id="W7MTX1"/>
<dbReference type="RefSeq" id="XP_018760812.1">
    <property type="nucleotide sequence ID" value="XM_018902162.1"/>
</dbReference>
<dbReference type="Proteomes" id="UP000009096">
    <property type="component" value="Chromosome 3"/>
</dbReference>
<name>W7MTX1_GIBM7</name>
<proteinExistence type="predicted"/>
<protein>
    <submittedName>
        <fullName evidence="1">Uncharacterized protein</fullName>
    </submittedName>
</protein>
<accession>W7MTX1</accession>
<dbReference type="GeneID" id="30070199"/>
<sequence>MGLGYSTSLEVVHISSFLFFPSYPIRKTGKTYWIDNPVSITMSVIQPERIEAAASATHLQYMPSVMVTVAPCNVDMLLQSPACVWIVQGCAQMLNDISKASLSTYDASLCESLEEATCMRRLYIIGKADYAMAAIVYKEMERCVPFWLRKPRNIACEVSCNSDCVCIPPIPRSCIFGRMRN</sequence>
<dbReference type="KEGG" id="fvr:FVEG_12789"/>
<reference evidence="1 2" key="1">
    <citation type="journal article" date="2010" name="Nature">
        <title>Comparative genomics reveals mobile pathogenicity chromosomes in Fusarium.</title>
        <authorList>
            <person name="Ma L.J."/>
            <person name="van der Does H.C."/>
            <person name="Borkovich K.A."/>
            <person name="Coleman J.J."/>
            <person name="Daboussi M.J."/>
            <person name="Di Pietro A."/>
            <person name="Dufresne M."/>
            <person name="Freitag M."/>
            <person name="Grabherr M."/>
            <person name="Henrissat B."/>
            <person name="Houterman P.M."/>
            <person name="Kang S."/>
            <person name="Shim W.B."/>
            <person name="Woloshuk C."/>
            <person name="Xie X."/>
            <person name="Xu J.R."/>
            <person name="Antoniw J."/>
            <person name="Baker S.E."/>
            <person name="Bluhm B.H."/>
            <person name="Breakspear A."/>
            <person name="Brown D.W."/>
            <person name="Butchko R.A."/>
            <person name="Chapman S."/>
            <person name="Coulson R."/>
            <person name="Coutinho P.M."/>
            <person name="Danchin E.G."/>
            <person name="Diener A."/>
            <person name="Gale L.R."/>
            <person name="Gardiner D.M."/>
            <person name="Goff S."/>
            <person name="Hammond-Kosack K.E."/>
            <person name="Hilburn K."/>
            <person name="Hua-Van A."/>
            <person name="Jonkers W."/>
            <person name="Kazan K."/>
            <person name="Kodira C.D."/>
            <person name="Koehrsen M."/>
            <person name="Kumar L."/>
            <person name="Lee Y.H."/>
            <person name="Li L."/>
            <person name="Manners J.M."/>
            <person name="Miranda-Saavedra D."/>
            <person name="Mukherjee M."/>
            <person name="Park G."/>
            <person name="Park J."/>
            <person name="Park S.Y."/>
            <person name="Proctor R.H."/>
            <person name="Regev A."/>
            <person name="Ruiz-Roldan M.C."/>
            <person name="Sain D."/>
            <person name="Sakthikumar S."/>
            <person name="Sykes S."/>
            <person name="Schwartz D.C."/>
            <person name="Turgeon B.G."/>
            <person name="Wapinski I."/>
            <person name="Yoder O."/>
            <person name="Young S."/>
            <person name="Zeng Q."/>
            <person name="Zhou S."/>
            <person name="Galagan J."/>
            <person name="Cuomo C.A."/>
            <person name="Kistler H.C."/>
            <person name="Rep M."/>
        </authorList>
    </citation>
    <scope>NUCLEOTIDE SEQUENCE [LARGE SCALE GENOMIC DNA]</scope>
    <source>
        <strain evidence="2">M3125 / FGSC 7600</strain>
    </source>
</reference>
<organism evidence="1 2">
    <name type="scientific">Gibberella moniliformis (strain M3125 / FGSC 7600)</name>
    <name type="common">Maize ear and stalk rot fungus</name>
    <name type="synonym">Fusarium verticillioides</name>
    <dbReference type="NCBI Taxonomy" id="334819"/>
    <lineage>
        <taxon>Eukaryota</taxon>
        <taxon>Fungi</taxon>
        <taxon>Dikarya</taxon>
        <taxon>Ascomycota</taxon>
        <taxon>Pezizomycotina</taxon>
        <taxon>Sordariomycetes</taxon>
        <taxon>Hypocreomycetidae</taxon>
        <taxon>Hypocreales</taxon>
        <taxon>Nectriaceae</taxon>
        <taxon>Fusarium</taxon>
        <taxon>Fusarium fujikuroi species complex</taxon>
    </lineage>
</organism>